<dbReference type="AlphaFoldDB" id="A0A7I9ZJA3"/>
<dbReference type="NCBIfam" id="TIGR03083">
    <property type="entry name" value="maleylpyruvate isomerase family mycothiol-dependent enzyme"/>
    <property type="match status" value="1"/>
</dbReference>
<proteinExistence type="predicted"/>
<dbReference type="InterPro" id="IPR034660">
    <property type="entry name" value="DinB/YfiT-like"/>
</dbReference>
<sequence length="225" mass="24942">MVTVPPRDVREIADLYQDTRMRITDLLAGAPPAIWQRQVPACPGWSVRDVVSHMTAVAQDWADGRLSGAPTDEETAEHVARFRSRDEAEILAIWSDATSQLRELASTAGLEPPLGDIACHEHDIRSAIGRPGARDAESVHWTADRLLTLLRPPLPLRIVVEDGEYRSGPVDGTEIRLQTTLFEALRWRTGRRSRAQLAAMNWSSDPTPVLDHLFLFGPATADVVE</sequence>
<evidence type="ECO:0000313" key="2">
    <source>
        <dbReference type="EMBL" id="GFH01090.1"/>
    </source>
</evidence>
<dbReference type="InterPro" id="IPR024344">
    <property type="entry name" value="MDMPI_metal-binding"/>
</dbReference>
<dbReference type="Proteomes" id="UP000465304">
    <property type="component" value="Unassembled WGS sequence"/>
</dbReference>
<organism evidence="2 3">
    <name type="scientific">Mycolicibacterium hippocampi</name>
    <dbReference type="NCBI Taxonomy" id="659824"/>
    <lineage>
        <taxon>Bacteria</taxon>
        <taxon>Bacillati</taxon>
        <taxon>Actinomycetota</taxon>
        <taxon>Actinomycetes</taxon>
        <taxon>Mycobacteriales</taxon>
        <taxon>Mycobacteriaceae</taxon>
        <taxon>Mycolicibacterium</taxon>
    </lineage>
</organism>
<comment type="caution">
    <text evidence="2">The sequence shown here is derived from an EMBL/GenBank/DDBJ whole genome shotgun (WGS) entry which is preliminary data.</text>
</comment>
<name>A0A7I9ZJA3_9MYCO</name>
<dbReference type="GO" id="GO:0046872">
    <property type="term" value="F:metal ion binding"/>
    <property type="evidence" value="ECO:0007669"/>
    <property type="project" value="InterPro"/>
</dbReference>
<dbReference type="EMBL" id="BLLB01000002">
    <property type="protein sequence ID" value="GFH01090.1"/>
    <property type="molecule type" value="Genomic_DNA"/>
</dbReference>
<reference evidence="2 3" key="1">
    <citation type="journal article" date="2019" name="Emerg. Microbes Infect.">
        <title>Comprehensive subspecies identification of 175 nontuberculous mycobacteria species based on 7547 genomic profiles.</title>
        <authorList>
            <person name="Matsumoto Y."/>
            <person name="Kinjo T."/>
            <person name="Motooka D."/>
            <person name="Nabeya D."/>
            <person name="Jung N."/>
            <person name="Uechi K."/>
            <person name="Horii T."/>
            <person name="Iida T."/>
            <person name="Fujita J."/>
            <person name="Nakamura S."/>
        </authorList>
    </citation>
    <scope>NUCLEOTIDE SEQUENCE [LARGE SCALE GENOMIC DNA]</scope>
    <source>
        <strain evidence="2 3">JCM 30996</strain>
    </source>
</reference>
<dbReference type="Gene3D" id="1.20.120.450">
    <property type="entry name" value="dinb family like domain"/>
    <property type="match status" value="1"/>
</dbReference>
<accession>A0A7I9ZJA3</accession>
<feature type="domain" description="Mycothiol-dependent maleylpyruvate isomerase metal-binding" evidence="1">
    <location>
        <begin position="21"/>
        <end position="107"/>
    </location>
</feature>
<gene>
    <name evidence="2" type="ORF">MHIP_15730</name>
</gene>
<dbReference type="SUPFAM" id="SSF109854">
    <property type="entry name" value="DinB/YfiT-like putative metalloenzymes"/>
    <property type="match status" value="1"/>
</dbReference>
<protein>
    <recommendedName>
        <fullName evidence="1">Mycothiol-dependent maleylpyruvate isomerase metal-binding domain-containing protein</fullName>
    </recommendedName>
</protein>
<evidence type="ECO:0000313" key="3">
    <source>
        <dbReference type="Proteomes" id="UP000465304"/>
    </source>
</evidence>
<dbReference type="Pfam" id="PF11716">
    <property type="entry name" value="MDMPI_N"/>
    <property type="match status" value="1"/>
</dbReference>
<dbReference type="InterPro" id="IPR017517">
    <property type="entry name" value="Maleyloyr_isom"/>
</dbReference>
<keyword evidence="3" id="KW-1185">Reference proteome</keyword>
<evidence type="ECO:0000259" key="1">
    <source>
        <dbReference type="Pfam" id="PF11716"/>
    </source>
</evidence>